<gene>
    <name evidence="1" type="ORF">GK091_12980</name>
</gene>
<reference evidence="1 2" key="1">
    <citation type="submission" date="2020-02" db="EMBL/GenBank/DDBJ databases">
        <title>Draft genome sequence of two Spirosoma agri KCTC 52727 and Spirosoma terrae KCTC 52035.</title>
        <authorList>
            <person name="Rojas J."/>
            <person name="Ambika Manirajan B."/>
            <person name="Ratering S."/>
            <person name="Suarez C."/>
            <person name="Schnell S."/>
        </authorList>
    </citation>
    <scope>NUCLEOTIDE SEQUENCE [LARGE SCALE GENOMIC DNA]</scope>
    <source>
        <strain evidence="1 2">KCTC 52727</strain>
    </source>
</reference>
<dbReference type="Proteomes" id="UP000477386">
    <property type="component" value="Unassembled WGS sequence"/>
</dbReference>
<dbReference type="AlphaFoldDB" id="A0A6M0IIW9"/>
<protein>
    <submittedName>
        <fullName evidence="1">Uncharacterized protein</fullName>
    </submittedName>
</protein>
<comment type="caution">
    <text evidence="1">The sequence shown here is derived from an EMBL/GenBank/DDBJ whole genome shotgun (WGS) entry which is preliminary data.</text>
</comment>
<name>A0A6M0IIW9_9BACT</name>
<sequence>MGLYLVTCVRPLLRLVDVETYFQTTTHEFDAFFLGWPDWYLMATRSQDVEGNAGNQP</sequence>
<organism evidence="1 2">
    <name type="scientific">Spirosoma agri</name>
    <dbReference type="NCBI Taxonomy" id="1987381"/>
    <lineage>
        <taxon>Bacteria</taxon>
        <taxon>Pseudomonadati</taxon>
        <taxon>Bacteroidota</taxon>
        <taxon>Cytophagia</taxon>
        <taxon>Cytophagales</taxon>
        <taxon>Cytophagaceae</taxon>
        <taxon>Spirosoma</taxon>
    </lineage>
</organism>
<dbReference type="RefSeq" id="WP_164038470.1">
    <property type="nucleotide sequence ID" value="NZ_JAAGNZ010000001.1"/>
</dbReference>
<evidence type="ECO:0000313" key="2">
    <source>
        <dbReference type="Proteomes" id="UP000477386"/>
    </source>
</evidence>
<proteinExistence type="predicted"/>
<accession>A0A6M0IIW9</accession>
<evidence type="ECO:0000313" key="1">
    <source>
        <dbReference type="EMBL" id="NEU67797.1"/>
    </source>
</evidence>
<keyword evidence="2" id="KW-1185">Reference proteome</keyword>
<dbReference type="EMBL" id="JAAGNZ010000001">
    <property type="protein sequence ID" value="NEU67797.1"/>
    <property type="molecule type" value="Genomic_DNA"/>
</dbReference>